<name>A0AA37L4F3_9PEZI</name>
<protein>
    <submittedName>
        <fullName evidence="2">Uncharacterized protein</fullName>
    </submittedName>
</protein>
<evidence type="ECO:0000256" key="1">
    <source>
        <dbReference type="SAM" id="MobiDB-lite"/>
    </source>
</evidence>
<feature type="compositionally biased region" description="Polar residues" evidence="1">
    <location>
        <begin position="25"/>
        <end position="38"/>
    </location>
</feature>
<dbReference type="AlphaFoldDB" id="A0AA37L4F3"/>
<dbReference type="GeneID" id="73322784"/>
<sequence>MSPQVIRTTSQEAMQHCEKQEDNETGQQLPQADQNASQPAEKKTQSSAAGLSAQGPIASSKLWAIQQFWSKHVSVVVDFETCRDHLGK</sequence>
<dbReference type="EMBL" id="BQXU01000003">
    <property type="protein sequence ID" value="GKT41801.1"/>
    <property type="molecule type" value="Genomic_DNA"/>
</dbReference>
<dbReference type="Proteomes" id="UP001055115">
    <property type="component" value="Unassembled WGS sequence"/>
</dbReference>
<proteinExistence type="predicted"/>
<keyword evidence="3" id="KW-1185">Reference proteome</keyword>
<evidence type="ECO:0000313" key="2">
    <source>
        <dbReference type="EMBL" id="GKT41801.1"/>
    </source>
</evidence>
<feature type="compositionally biased region" description="Polar residues" evidence="1">
    <location>
        <begin position="1"/>
        <end position="13"/>
    </location>
</feature>
<gene>
    <name evidence="2" type="ORF">ColSpa_01982</name>
</gene>
<feature type="region of interest" description="Disordered" evidence="1">
    <location>
        <begin position="1"/>
        <end position="53"/>
    </location>
</feature>
<dbReference type="RefSeq" id="XP_049124151.1">
    <property type="nucleotide sequence ID" value="XM_049268194.1"/>
</dbReference>
<accession>A0AA37L4F3</accession>
<organism evidence="2 3">
    <name type="scientific">Colletotrichum spaethianum</name>
    <dbReference type="NCBI Taxonomy" id="700344"/>
    <lineage>
        <taxon>Eukaryota</taxon>
        <taxon>Fungi</taxon>
        <taxon>Dikarya</taxon>
        <taxon>Ascomycota</taxon>
        <taxon>Pezizomycotina</taxon>
        <taxon>Sordariomycetes</taxon>
        <taxon>Hypocreomycetidae</taxon>
        <taxon>Glomerellales</taxon>
        <taxon>Glomerellaceae</taxon>
        <taxon>Colletotrichum</taxon>
        <taxon>Colletotrichum spaethianum species complex</taxon>
    </lineage>
</organism>
<comment type="caution">
    <text evidence="2">The sequence shown here is derived from an EMBL/GenBank/DDBJ whole genome shotgun (WGS) entry which is preliminary data.</text>
</comment>
<reference evidence="2 3" key="1">
    <citation type="submission" date="2022-03" db="EMBL/GenBank/DDBJ databases">
        <title>Genome data of Colletotrichum spp.</title>
        <authorList>
            <person name="Utami Y.D."/>
            <person name="Hiruma K."/>
        </authorList>
    </citation>
    <scope>NUCLEOTIDE SEQUENCE [LARGE SCALE GENOMIC DNA]</scope>
    <source>
        <strain evidence="2 3">MAFF 239500</strain>
    </source>
</reference>
<evidence type="ECO:0000313" key="3">
    <source>
        <dbReference type="Proteomes" id="UP001055115"/>
    </source>
</evidence>